<reference evidence="2" key="2">
    <citation type="submission" date="2023-04" db="EMBL/GenBank/DDBJ databases">
        <authorList>
            <person name="Bu L."/>
            <person name="Lu L."/>
            <person name="Laidemitt M.R."/>
            <person name="Zhang S.M."/>
            <person name="Mutuku M."/>
            <person name="Mkoji G."/>
            <person name="Steinauer M."/>
            <person name="Loker E.S."/>
        </authorList>
    </citation>
    <scope>NUCLEOTIDE SEQUENCE</scope>
    <source>
        <strain evidence="2">KasaAsao</strain>
        <tissue evidence="2">Whole Snail</tissue>
    </source>
</reference>
<reference evidence="2" key="1">
    <citation type="journal article" date="2023" name="PLoS Negl. Trop. Dis.">
        <title>A genome sequence for Biomphalaria pfeifferi, the major vector snail for the human-infecting parasite Schistosoma mansoni.</title>
        <authorList>
            <person name="Bu L."/>
            <person name="Lu L."/>
            <person name="Laidemitt M.R."/>
            <person name="Zhang S.M."/>
            <person name="Mutuku M."/>
            <person name="Mkoji G."/>
            <person name="Steinauer M."/>
            <person name="Loker E.S."/>
        </authorList>
    </citation>
    <scope>NUCLEOTIDE SEQUENCE</scope>
    <source>
        <strain evidence="2">KasaAsao</strain>
    </source>
</reference>
<proteinExistence type="predicted"/>
<gene>
    <name evidence="2" type="ORF">Bpfe_031176</name>
</gene>
<sequence>MLRQAVEYGYDEGYRAGLADREDDWDYDYQSAYGYEDASYGYDGYYVDYNEYQYYFREGFRRGYEDGYYSRSRYGRYDNGNYSILSTILQGIFSAILFND</sequence>
<evidence type="ECO:0000256" key="1">
    <source>
        <dbReference type="SAM" id="Phobius"/>
    </source>
</evidence>
<keyword evidence="1" id="KW-0812">Transmembrane</keyword>
<accession>A0AAD8EU42</accession>
<dbReference type="AlphaFoldDB" id="A0AAD8EU42"/>
<keyword evidence="3" id="KW-1185">Reference proteome</keyword>
<dbReference type="EMBL" id="JASAOG010000449">
    <property type="protein sequence ID" value="KAK0039423.1"/>
    <property type="molecule type" value="Genomic_DNA"/>
</dbReference>
<protein>
    <submittedName>
        <fullName evidence="2">B461</fullName>
    </submittedName>
</protein>
<keyword evidence="1" id="KW-1133">Transmembrane helix</keyword>
<evidence type="ECO:0000313" key="3">
    <source>
        <dbReference type="Proteomes" id="UP001233172"/>
    </source>
</evidence>
<feature type="transmembrane region" description="Helical" evidence="1">
    <location>
        <begin position="80"/>
        <end position="98"/>
    </location>
</feature>
<comment type="caution">
    <text evidence="2">The sequence shown here is derived from an EMBL/GenBank/DDBJ whole genome shotgun (WGS) entry which is preliminary data.</text>
</comment>
<name>A0AAD8EU42_BIOPF</name>
<organism evidence="2 3">
    <name type="scientific">Biomphalaria pfeifferi</name>
    <name type="common">Bloodfluke planorb</name>
    <name type="synonym">Freshwater snail</name>
    <dbReference type="NCBI Taxonomy" id="112525"/>
    <lineage>
        <taxon>Eukaryota</taxon>
        <taxon>Metazoa</taxon>
        <taxon>Spiralia</taxon>
        <taxon>Lophotrochozoa</taxon>
        <taxon>Mollusca</taxon>
        <taxon>Gastropoda</taxon>
        <taxon>Heterobranchia</taxon>
        <taxon>Euthyneura</taxon>
        <taxon>Panpulmonata</taxon>
        <taxon>Hygrophila</taxon>
        <taxon>Lymnaeoidea</taxon>
        <taxon>Planorbidae</taxon>
        <taxon>Biomphalaria</taxon>
    </lineage>
</organism>
<evidence type="ECO:0000313" key="2">
    <source>
        <dbReference type="EMBL" id="KAK0039423.1"/>
    </source>
</evidence>
<dbReference type="Proteomes" id="UP001233172">
    <property type="component" value="Unassembled WGS sequence"/>
</dbReference>
<keyword evidence="1" id="KW-0472">Membrane</keyword>